<dbReference type="EMBL" id="MJEH01000064">
    <property type="protein sequence ID" value="OEH91060.1"/>
    <property type="molecule type" value="Genomic_DNA"/>
</dbReference>
<dbReference type="RefSeq" id="WP_069718827.1">
    <property type="nucleotide sequence ID" value="NZ_MJEH01000064.1"/>
</dbReference>
<dbReference type="InterPro" id="IPR058532">
    <property type="entry name" value="YjbR/MT2646/Rv2570-like"/>
</dbReference>
<organism evidence="1 2">
    <name type="scientific">Bacillus solimangrovi</name>
    <dbReference type="NCBI Taxonomy" id="1305675"/>
    <lineage>
        <taxon>Bacteria</taxon>
        <taxon>Bacillati</taxon>
        <taxon>Bacillota</taxon>
        <taxon>Bacilli</taxon>
        <taxon>Bacillales</taxon>
        <taxon>Bacillaceae</taxon>
        <taxon>Bacillus</taxon>
    </lineage>
</organism>
<dbReference type="InterPro" id="IPR007351">
    <property type="entry name" value="YjbR"/>
</dbReference>
<dbReference type="SUPFAM" id="SSF142906">
    <property type="entry name" value="YjbR-like"/>
    <property type="match status" value="1"/>
</dbReference>
<dbReference type="Gene3D" id="3.90.1150.30">
    <property type="match status" value="1"/>
</dbReference>
<reference evidence="1 2" key="1">
    <citation type="submission" date="2016-08" db="EMBL/GenBank/DDBJ databases">
        <title>Genome of Bacillus solimangrovi GH2-4.</title>
        <authorList>
            <person name="Lim S."/>
            <person name="Kim B.-C."/>
        </authorList>
    </citation>
    <scope>NUCLEOTIDE SEQUENCE [LARGE SCALE GENOMIC DNA]</scope>
    <source>
        <strain evidence="1 2">GH2-4</strain>
    </source>
</reference>
<dbReference type="AlphaFoldDB" id="A0A1E5LAH3"/>
<name>A0A1E5LAH3_9BACI</name>
<dbReference type="STRING" id="1305675.BFG57_06720"/>
<dbReference type="InterPro" id="IPR038056">
    <property type="entry name" value="YjbR-like_sf"/>
</dbReference>
<evidence type="ECO:0000313" key="1">
    <source>
        <dbReference type="EMBL" id="OEH91060.1"/>
    </source>
</evidence>
<protein>
    <submittedName>
        <fullName evidence="1">MmcQ-like protein</fullName>
    </submittedName>
</protein>
<dbReference type="PANTHER" id="PTHR35145">
    <property type="entry name" value="CYTOPLASMIC PROTEIN-RELATED"/>
    <property type="match status" value="1"/>
</dbReference>
<sequence length="120" mass="14092">MDFNVLRENCLNKRGAYEDFPFGEDAHVMKVGSKMFAILSIKENLPAISLKCEPDVNEILREQYPAIKPGYHLNKRHWNTITVDGTVPYEQILQMINRSYDLVFNNLKKIDREEIYNKNE</sequence>
<dbReference type="Proteomes" id="UP000095209">
    <property type="component" value="Unassembled WGS sequence"/>
</dbReference>
<keyword evidence="2" id="KW-1185">Reference proteome</keyword>
<dbReference type="PANTHER" id="PTHR35145:SF1">
    <property type="entry name" value="CYTOPLASMIC PROTEIN"/>
    <property type="match status" value="1"/>
</dbReference>
<comment type="caution">
    <text evidence="1">The sequence shown here is derived from an EMBL/GenBank/DDBJ whole genome shotgun (WGS) entry which is preliminary data.</text>
</comment>
<accession>A0A1E5LAH3</accession>
<dbReference type="OrthoDB" id="9789813at2"/>
<proteinExistence type="predicted"/>
<gene>
    <name evidence="1" type="ORF">BFG57_06720</name>
</gene>
<evidence type="ECO:0000313" key="2">
    <source>
        <dbReference type="Proteomes" id="UP000095209"/>
    </source>
</evidence>
<dbReference type="Pfam" id="PF04237">
    <property type="entry name" value="YjbR"/>
    <property type="match status" value="1"/>
</dbReference>